<proteinExistence type="predicted"/>
<reference evidence="1" key="1">
    <citation type="journal article" date="2019" name="Science">
        <title>Mutation of a bHLH transcription factor allowed almond domestication.</title>
        <authorList>
            <person name="Sanchez-Perez R."/>
            <person name="Pavan S."/>
            <person name="Mazzeo R."/>
            <person name="Moldovan C."/>
            <person name="Aiese Cigliano R."/>
            <person name="Del Cueto J."/>
            <person name="Ricciardi F."/>
            <person name="Lotti C."/>
            <person name="Ricciardi L."/>
            <person name="Dicenta F."/>
            <person name="Lopez-Marques R.L."/>
            <person name="Lindberg Moller B."/>
        </authorList>
    </citation>
    <scope>NUCLEOTIDE SEQUENCE</scope>
</reference>
<dbReference type="EMBL" id="AP019299">
    <property type="protein sequence ID" value="BBG99449.1"/>
    <property type="molecule type" value="Genomic_DNA"/>
</dbReference>
<name>A0A4Y1R5K9_PRUDU</name>
<protein>
    <submittedName>
        <fullName evidence="1">Uncharacterized protein</fullName>
    </submittedName>
</protein>
<dbReference type="AlphaFoldDB" id="A0A4Y1R5K9"/>
<organism evidence="1">
    <name type="scientific">Prunus dulcis</name>
    <name type="common">Almond</name>
    <name type="synonym">Amygdalus dulcis</name>
    <dbReference type="NCBI Taxonomy" id="3755"/>
    <lineage>
        <taxon>Eukaryota</taxon>
        <taxon>Viridiplantae</taxon>
        <taxon>Streptophyta</taxon>
        <taxon>Embryophyta</taxon>
        <taxon>Tracheophyta</taxon>
        <taxon>Spermatophyta</taxon>
        <taxon>Magnoliopsida</taxon>
        <taxon>eudicotyledons</taxon>
        <taxon>Gunneridae</taxon>
        <taxon>Pentapetalae</taxon>
        <taxon>rosids</taxon>
        <taxon>fabids</taxon>
        <taxon>Rosales</taxon>
        <taxon>Rosaceae</taxon>
        <taxon>Amygdaloideae</taxon>
        <taxon>Amygdaleae</taxon>
        <taxon>Prunus</taxon>
    </lineage>
</organism>
<gene>
    <name evidence="1" type="ORF">Prudu_009147</name>
</gene>
<evidence type="ECO:0000313" key="1">
    <source>
        <dbReference type="EMBL" id="BBG99449.1"/>
    </source>
</evidence>
<accession>A0A4Y1R5K9</accession>
<sequence length="82" mass="9267">MGSRGKLTLSNCVRDTSFRREGADIHVDVGLCITQIGITREAPTKARLELVMSFHLEMLWGNHSLQPFLLRSCIFVFLFLDG</sequence>